<dbReference type="SMART" id="SM00053">
    <property type="entry name" value="DYNc"/>
    <property type="match status" value="1"/>
</dbReference>
<name>A0A833QYB8_9POAL</name>
<proteinExistence type="predicted"/>
<feature type="domain" description="Dynamin-type G" evidence="1">
    <location>
        <begin position="1"/>
        <end position="280"/>
    </location>
</feature>
<evidence type="ECO:0000313" key="2">
    <source>
        <dbReference type="EMBL" id="KAF3338240.1"/>
    </source>
</evidence>
<dbReference type="PANTHER" id="PTHR11566:SF57">
    <property type="entry name" value="DYNAMIN-2B"/>
    <property type="match status" value="1"/>
</dbReference>
<keyword evidence="3" id="KW-1185">Reference proteome</keyword>
<dbReference type="InterPro" id="IPR045063">
    <property type="entry name" value="Dynamin_N"/>
</dbReference>
<dbReference type="InterPro" id="IPR027417">
    <property type="entry name" value="P-loop_NTPase"/>
</dbReference>
<reference evidence="2" key="1">
    <citation type="submission" date="2020-01" db="EMBL/GenBank/DDBJ databases">
        <title>Genome sequence of Kobresia littledalei, the first chromosome-level genome in the family Cyperaceae.</title>
        <authorList>
            <person name="Qu G."/>
        </authorList>
    </citation>
    <scope>NUCLEOTIDE SEQUENCE</scope>
    <source>
        <strain evidence="2">C.B.Clarke</strain>
        <tissue evidence="2">Leaf</tissue>
    </source>
</reference>
<accession>A0A833QYB8</accession>
<dbReference type="PROSITE" id="PS51718">
    <property type="entry name" value="G_DYNAMIN_2"/>
    <property type="match status" value="1"/>
</dbReference>
<gene>
    <name evidence="2" type="ORF">FCM35_KLT17077</name>
</gene>
<evidence type="ECO:0000313" key="3">
    <source>
        <dbReference type="Proteomes" id="UP000623129"/>
    </source>
</evidence>
<dbReference type="GO" id="GO:0005737">
    <property type="term" value="C:cytoplasm"/>
    <property type="evidence" value="ECO:0007669"/>
    <property type="project" value="TreeGrafter"/>
</dbReference>
<sequence length="304" mass="31945">MEAIEELSQLADSMLQASALLADEDTDSPNPKRKSTFLNVVALGNVGAGKSAVLNSLIGHPVLLESHNSLSLSYVGALRHSLQDRLSKGSGGSGRGRADEIYLKLRTSTAPPLKLIDLPGLDQRVMDETSLAQYGANNDAILLVIIPASQAPEVSSSRALRLAKEFDSEGTRTVGVISKIDQVAGEQKSLAAVQALLAGQGPRSTVDIPFVALIGQSVSIASAQSGGSVGAENSLETAWRAESESLKSILSGAPPSKLGRVALVDMLGKQIRSRMKVRLPNVLSGYVCLLVNAVENKRNLLDTS</sequence>
<comment type="caution">
    <text evidence="2">The sequence shown here is derived from an EMBL/GenBank/DDBJ whole genome shotgun (WGS) entry which is preliminary data.</text>
</comment>
<dbReference type="EMBL" id="SWLB01000005">
    <property type="protein sequence ID" value="KAF3338240.1"/>
    <property type="molecule type" value="Genomic_DNA"/>
</dbReference>
<dbReference type="PANTHER" id="PTHR11566">
    <property type="entry name" value="DYNAMIN"/>
    <property type="match status" value="1"/>
</dbReference>
<dbReference type="Proteomes" id="UP000623129">
    <property type="component" value="Unassembled WGS sequence"/>
</dbReference>
<dbReference type="GO" id="GO:0008017">
    <property type="term" value="F:microtubule binding"/>
    <property type="evidence" value="ECO:0007669"/>
    <property type="project" value="TreeGrafter"/>
</dbReference>
<dbReference type="GO" id="GO:0005525">
    <property type="term" value="F:GTP binding"/>
    <property type="evidence" value="ECO:0007669"/>
    <property type="project" value="InterPro"/>
</dbReference>
<dbReference type="AlphaFoldDB" id="A0A833QYB8"/>
<dbReference type="GO" id="GO:0003924">
    <property type="term" value="F:GTPase activity"/>
    <property type="evidence" value="ECO:0007669"/>
    <property type="project" value="InterPro"/>
</dbReference>
<dbReference type="OrthoDB" id="5562561at2759"/>
<dbReference type="SUPFAM" id="SSF52540">
    <property type="entry name" value="P-loop containing nucleoside triphosphate hydrolases"/>
    <property type="match status" value="1"/>
</dbReference>
<dbReference type="InterPro" id="IPR001401">
    <property type="entry name" value="Dynamin_GTPase"/>
</dbReference>
<organism evidence="2 3">
    <name type="scientific">Carex littledalei</name>
    <dbReference type="NCBI Taxonomy" id="544730"/>
    <lineage>
        <taxon>Eukaryota</taxon>
        <taxon>Viridiplantae</taxon>
        <taxon>Streptophyta</taxon>
        <taxon>Embryophyta</taxon>
        <taxon>Tracheophyta</taxon>
        <taxon>Spermatophyta</taxon>
        <taxon>Magnoliopsida</taxon>
        <taxon>Liliopsida</taxon>
        <taxon>Poales</taxon>
        <taxon>Cyperaceae</taxon>
        <taxon>Cyperoideae</taxon>
        <taxon>Cariceae</taxon>
        <taxon>Carex</taxon>
        <taxon>Carex subgen. Euthyceras</taxon>
    </lineage>
</organism>
<dbReference type="GO" id="GO:0005874">
    <property type="term" value="C:microtubule"/>
    <property type="evidence" value="ECO:0007669"/>
    <property type="project" value="TreeGrafter"/>
</dbReference>
<dbReference type="InterPro" id="IPR022812">
    <property type="entry name" value="Dynamin"/>
</dbReference>
<evidence type="ECO:0000259" key="1">
    <source>
        <dbReference type="PROSITE" id="PS51718"/>
    </source>
</evidence>
<dbReference type="Gene3D" id="3.40.50.300">
    <property type="entry name" value="P-loop containing nucleotide triphosphate hydrolases"/>
    <property type="match status" value="1"/>
</dbReference>
<dbReference type="GO" id="GO:0016020">
    <property type="term" value="C:membrane"/>
    <property type="evidence" value="ECO:0007669"/>
    <property type="project" value="TreeGrafter"/>
</dbReference>
<dbReference type="InterPro" id="IPR030381">
    <property type="entry name" value="G_DYNAMIN_dom"/>
</dbReference>
<protein>
    <submittedName>
        <fullName evidence="2">Dynamin-2A-like protein</fullName>
    </submittedName>
</protein>
<dbReference type="Pfam" id="PF00350">
    <property type="entry name" value="Dynamin_N"/>
    <property type="match status" value="1"/>
</dbReference>